<dbReference type="EMBL" id="JAAIUW010000006">
    <property type="protein sequence ID" value="KAF7826021.1"/>
    <property type="molecule type" value="Genomic_DNA"/>
</dbReference>
<comment type="function">
    <text evidence="1">Catalyzes the transfer of the enolpyruvyl moiety of phosphoenolpyruvate (PEP) to the 5-hydroxyl of shikimate-3-phosphate (S3P) to produce enolpyruvyl shikimate-3-phosphate and inorganic phosphate.</text>
</comment>
<evidence type="ECO:0000256" key="12">
    <source>
        <dbReference type="RuleBase" id="RU004164"/>
    </source>
</evidence>
<sequence>MANVGAGIHNGAQCTQLFHFPSSSLIPKSSTSNSISLRSQLWSLKRDNGSSMLISKVAARRVGEVRISATIAAAEKPSTAPEIVLQPIKEISGTITLPGSKSLSNRFLLLAALSEGRTVVDNLLNSEDIHYMLGALKTLGVHVEEDYSIKQAVVAGCGGKFPTGIEPKDEVTLFLGNAGTATRTLTAAVIAAGGNSSYILDGVPRMRERPIGDLVIGLKQLGADVDCFLGTNCPPVRVTGKGGLPGGKVKLSGSVSSQYLTALLVAAPLALDDVEIEIIDKLISSPYVEMTLNSMEHFGVSLEHSGNLDRFLIRGVSSGSHEVNKVNFPVRSPGNVFVEGDASSASYFLAGAAVTGGTITVKGCGTSSLQGDVRFAEVLEKMGAKVTWTETSVTVTGPPRESSGRKVLRGIDVNMNKMPDVAMTLAVVALFANVACWRVKETERMIAVCTELRKLGATVEEGPDYCVITPPEKLKVTSIDTYDDHRMAMVFSLAACGNVPVTIKDPGCTRKSFPDYFEVLEKFTKH</sequence>
<evidence type="ECO:0000313" key="15">
    <source>
        <dbReference type="Proteomes" id="UP000634136"/>
    </source>
</evidence>
<comment type="catalytic activity">
    <reaction evidence="11">
        <text>3-phosphoshikimate + phosphoenolpyruvate = 5-O-(1-carboxyvinyl)-3-phosphoshikimate + phosphate</text>
        <dbReference type="Rhea" id="RHEA:21256"/>
        <dbReference type="ChEBI" id="CHEBI:43474"/>
        <dbReference type="ChEBI" id="CHEBI:57701"/>
        <dbReference type="ChEBI" id="CHEBI:58702"/>
        <dbReference type="ChEBI" id="CHEBI:145989"/>
        <dbReference type="EC" id="2.5.1.19"/>
    </reaction>
    <physiologicalReaction direction="left-to-right" evidence="11">
        <dbReference type="Rhea" id="RHEA:21257"/>
    </physiologicalReaction>
</comment>
<reference evidence="14" key="1">
    <citation type="submission" date="2020-09" db="EMBL/GenBank/DDBJ databases">
        <title>Genome-Enabled Discovery of Anthraquinone Biosynthesis in Senna tora.</title>
        <authorList>
            <person name="Kang S.-H."/>
            <person name="Pandey R.P."/>
            <person name="Lee C.-M."/>
            <person name="Sim J.-S."/>
            <person name="Jeong J.-T."/>
            <person name="Choi B.-S."/>
            <person name="Jung M."/>
            <person name="Ginzburg D."/>
            <person name="Zhao K."/>
            <person name="Won S.Y."/>
            <person name="Oh T.-J."/>
            <person name="Yu Y."/>
            <person name="Kim N.-H."/>
            <person name="Lee O.R."/>
            <person name="Lee T.-H."/>
            <person name="Bashyal P."/>
            <person name="Kim T.-S."/>
            <person name="Lee W.-H."/>
            <person name="Kawkins C."/>
            <person name="Kim C.-K."/>
            <person name="Kim J.S."/>
            <person name="Ahn B.O."/>
            <person name="Rhee S.Y."/>
            <person name="Sohng J.K."/>
        </authorList>
    </citation>
    <scope>NUCLEOTIDE SEQUENCE</scope>
    <source>
        <tissue evidence="14">Leaf</tissue>
    </source>
</reference>
<dbReference type="GO" id="GO:0009507">
    <property type="term" value="C:chloroplast"/>
    <property type="evidence" value="ECO:0007669"/>
    <property type="project" value="UniProtKB-SubCell"/>
</dbReference>
<evidence type="ECO:0000256" key="8">
    <source>
        <dbReference type="ARBA" id="ARBA00022679"/>
    </source>
</evidence>
<dbReference type="NCBIfam" id="TIGR01356">
    <property type="entry name" value="aroA"/>
    <property type="match status" value="1"/>
</dbReference>
<dbReference type="GO" id="GO:0009423">
    <property type="term" value="P:chorismate biosynthetic process"/>
    <property type="evidence" value="ECO:0007669"/>
    <property type="project" value="UniProtKB-UniRule"/>
</dbReference>
<keyword evidence="9" id="KW-0809">Transit peptide</keyword>
<dbReference type="PANTHER" id="PTHR21090">
    <property type="entry name" value="AROM/DEHYDROQUINATE SYNTHASE"/>
    <property type="match status" value="1"/>
</dbReference>
<evidence type="ECO:0000256" key="3">
    <source>
        <dbReference type="ARBA" id="ARBA00004811"/>
    </source>
</evidence>
<dbReference type="SUPFAM" id="SSF55205">
    <property type="entry name" value="EPT/RTPC-like"/>
    <property type="match status" value="1"/>
</dbReference>
<dbReference type="InterPro" id="IPR013792">
    <property type="entry name" value="RNA3'P_cycl/enolpyr_Trfase_a/b"/>
</dbReference>
<keyword evidence="5" id="KW-0150">Chloroplast</keyword>
<dbReference type="Proteomes" id="UP000634136">
    <property type="component" value="Unassembled WGS sequence"/>
</dbReference>
<dbReference type="InterPro" id="IPR006264">
    <property type="entry name" value="EPSP_synthase"/>
</dbReference>
<comment type="similarity">
    <text evidence="4 12">Belongs to the EPSP synthase family.</text>
</comment>
<keyword evidence="8 12" id="KW-0808">Transferase</keyword>
<feature type="domain" description="Enolpyruvate transferase" evidence="13">
    <location>
        <begin position="86"/>
        <end position="520"/>
    </location>
</feature>
<evidence type="ECO:0000256" key="2">
    <source>
        <dbReference type="ARBA" id="ARBA00004229"/>
    </source>
</evidence>
<dbReference type="AlphaFoldDB" id="A0A834TSC0"/>
<dbReference type="InterPro" id="IPR001986">
    <property type="entry name" value="Enolpyruvate_Tfrase_dom"/>
</dbReference>
<accession>A0A834TSC0</accession>
<evidence type="ECO:0000256" key="1">
    <source>
        <dbReference type="ARBA" id="ARBA00002174"/>
    </source>
</evidence>
<evidence type="ECO:0000256" key="7">
    <source>
        <dbReference type="ARBA" id="ARBA00022640"/>
    </source>
</evidence>
<protein>
    <recommendedName>
        <fullName evidence="12">3-phosphoshikimate 1-carboxyvinyltransferase</fullName>
        <ecNumber evidence="12">2.5.1.19</ecNumber>
    </recommendedName>
</protein>
<evidence type="ECO:0000256" key="11">
    <source>
        <dbReference type="ARBA" id="ARBA00044633"/>
    </source>
</evidence>
<keyword evidence="10 12" id="KW-0057">Aromatic amino acid biosynthesis</keyword>
<keyword evidence="15" id="KW-1185">Reference proteome</keyword>
<dbReference type="EC" id="2.5.1.19" evidence="12"/>
<dbReference type="InterPro" id="IPR023193">
    <property type="entry name" value="EPSP_synthase_CS"/>
</dbReference>
<dbReference type="PANTHER" id="PTHR21090:SF5">
    <property type="entry name" value="PENTAFUNCTIONAL AROM POLYPEPTIDE"/>
    <property type="match status" value="1"/>
</dbReference>
<evidence type="ECO:0000256" key="9">
    <source>
        <dbReference type="ARBA" id="ARBA00022946"/>
    </source>
</evidence>
<gene>
    <name evidence="14" type="ORF">G2W53_017185</name>
</gene>
<dbReference type="CDD" id="cd01556">
    <property type="entry name" value="EPSP_synthase"/>
    <property type="match status" value="1"/>
</dbReference>
<dbReference type="Gene3D" id="3.65.10.10">
    <property type="entry name" value="Enolpyruvate transferase domain"/>
    <property type="match status" value="2"/>
</dbReference>
<dbReference type="PROSITE" id="PS00104">
    <property type="entry name" value="EPSP_SYNTHASE_1"/>
    <property type="match status" value="1"/>
</dbReference>
<dbReference type="GO" id="GO:0009073">
    <property type="term" value="P:aromatic amino acid family biosynthetic process"/>
    <property type="evidence" value="ECO:0007669"/>
    <property type="project" value="UniProtKB-UniRule"/>
</dbReference>
<dbReference type="GO" id="GO:0008652">
    <property type="term" value="P:amino acid biosynthetic process"/>
    <property type="evidence" value="ECO:0007669"/>
    <property type="project" value="UniProtKB-KW"/>
</dbReference>
<dbReference type="FunFam" id="3.65.10.10:FF:000004">
    <property type="entry name" value="3-phosphoshikimate 1-carboxyvinyltransferase"/>
    <property type="match status" value="1"/>
</dbReference>
<evidence type="ECO:0000313" key="14">
    <source>
        <dbReference type="EMBL" id="KAF7826021.1"/>
    </source>
</evidence>
<dbReference type="PROSITE" id="PS00885">
    <property type="entry name" value="EPSP_SYNTHASE_2"/>
    <property type="match status" value="1"/>
</dbReference>
<dbReference type="InterPro" id="IPR036968">
    <property type="entry name" value="Enolpyruvate_Tfrase_sf"/>
</dbReference>
<proteinExistence type="inferred from homology"/>
<evidence type="ECO:0000256" key="5">
    <source>
        <dbReference type="ARBA" id="ARBA00022528"/>
    </source>
</evidence>
<evidence type="ECO:0000259" key="13">
    <source>
        <dbReference type="Pfam" id="PF00275"/>
    </source>
</evidence>
<dbReference type="OrthoDB" id="197068at2759"/>
<dbReference type="HAMAP" id="MF_00210">
    <property type="entry name" value="EPSP_synth"/>
    <property type="match status" value="1"/>
</dbReference>
<comment type="subcellular location">
    <subcellularLocation>
        <location evidence="2">Plastid</location>
        <location evidence="2">Chloroplast</location>
    </subcellularLocation>
</comment>
<dbReference type="Pfam" id="PF00275">
    <property type="entry name" value="EPSP_synthase"/>
    <property type="match status" value="1"/>
</dbReference>
<evidence type="ECO:0000256" key="4">
    <source>
        <dbReference type="ARBA" id="ARBA00009948"/>
    </source>
</evidence>
<dbReference type="GO" id="GO:0003866">
    <property type="term" value="F:3-phosphoshikimate 1-carboxyvinyltransferase activity"/>
    <property type="evidence" value="ECO:0007669"/>
    <property type="project" value="UniProtKB-UniRule"/>
</dbReference>
<dbReference type="FunFam" id="3.65.10.10:FF:000009">
    <property type="entry name" value="3-phosphoshikimate 1-carboxyvinyltransferase"/>
    <property type="match status" value="1"/>
</dbReference>
<comment type="pathway">
    <text evidence="3 12">Metabolic intermediate biosynthesis; chorismate biosynthesis; chorismate from D-erythrose 4-phosphate and phosphoenolpyruvate: step 6/7.</text>
</comment>
<evidence type="ECO:0000256" key="10">
    <source>
        <dbReference type="ARBA" id="ARBA00023141"/>
    </source>
</evidence>
<evidence type="ECO:0000256" key="6">
    <source>
        <dbReference type="ARBA" id="ARBA00022605"/>
    </source>
</evidence>
<comment type="caution">
    <text evidence="14">The sequence shown here is derived from an EMBL/GenBank/DDBJ whole genome shotgun (WGS) entry which is preliminary data.</text>
</comment>
<keyword evidence="7" id="KW-0934">Plastid</keyword>
<dbReference type="UniPathway" id="UPA00053">
    <property type="reaction ID" value="UER00089"/>
</dbReference>
<organism evidence="14 15">
    <name type="scientific">Senna tora</name>
    <dbReference type="NCBI Taxonomy" id="362788"/>
    <lineage>
        <taxon>Eukaryota</taxon>
        <taxon>Viridiplantae</taxon>
        <taxon>Streptophyta</taxon>
        <taxon>Embryophyta</taxon>
        <taxon>Tracheophyta</taxon>
        <taxon>Spermatophyta</taxon>
        <taxon>Magnoliopsida</taxon>
        <taxon>eudicotyledons</taxon>
        <taxon>Gunneridae</taxon>
        <taxon>Pentapetalae</taxon>
        <taxon>rosids</taxon>
        <taxon>fabids</taxon>
        <taxon>Fabales</taxon>
        <taxon>Fabaceae</taxon>
        <taxon>Caesalpinioideae</taxon>
        <taxon>Cassia clade</taxon>
        <taxon>Senna</taxon>
    </lineage>
</organism>
<keyword evidence="6 12" id="KW-0028">Amino-acid biosynthesis</keyword>
<name>A0A834TSC0_9FABA</name>